<dbReference type="SMART" id="SM00406">
    <property type="entry name" value="IGv"/>
    <property type="match status" value="2"/>
</dbReference>
<dbReference type="PANTHER" id="PTHR12231">
    <property type="entry name" value="CTX-RELATED TYPE I TRANSMEMBRANE PROTEIN"/>
    <property type="match status" value="1"/>
</dbReference>
<feature type="domain" description="Ig-like" evidence="6">
    <location>
        <begin position="224"/>
        <end position="315"/>
    </location>
</feature>
<evidence type="ECO:0000259" key="6">
    <source>
        <dbReference type="PROSITE" id="PS50835"/>
    </source>
</evidence>
<dbReference type="PROSITE" id="PS50835">
    <property type="entry name" value="IG_LIKE"/>
    <property type="match status" value="3"/>
</dbReference>
<dbReference type="InterPro" id="IPR013783">
    <property type="entry name" value="Ig-like_fold"/>
</dbReference>
<dbReference type="PANTHER" id="PTHR12231:SF220">
    <property type="entry name" value="LACHESIN"/>
    <property type="match status" value="1"/>
</dbReference>
<sequence length="360" mass="40407">MLFVGIFLIFINICHFVSSQRSPTISYISQEKVVNIGDTVELECTVQYAEDYAVIWLKTNPENPSDQLFISSGTNQIVPGNRYSVRYADGKGTYTLTISKLQEIDAGLYECQVITGPANKLKANVWVYVRLPPVISDNSTRSIIASSGSNVELNCYASGYPPPRISWRRENNDLLPTGGSVYIGSKFVIFNITKDDRGTYYCVADNGVGRGSRRNIGIEVEFRPFVTIERPRYGQALQYDQILECHVEAFPSPSITWVKDGIQINDNQHYQIAIYPTADEFTDTTLRIITAEKRQYGFYTCLALNKLGSNDKVIEFFETPNVICPPACDVDLYRSTASILSPSKRDAIIALLSIIPFMFL</sequence>
<evidence type="ECO:0000256" key="1">
    <source>
        <dbReference type="ARBA" id="ARBA00022729"/>
    </source>
</evidence>
<dbReference type="InterPro" id="IPR051170">
    <property type="entry name" value="Neural/epithelial_adhesion"/>
</dbReference>
<feature type="domain" description="Ig-like" evidence="6">
    <location>
        <begin position="23"/>
        <end position="113"/>
    </location>
</feature>
<proteinExistence type="predicted"/>
<dbReference type="GO" id="GO:0043005">
    <property type="term" value="C:neuron projection"/>
    <property type="evidence" value="ECO:0007669"/>
    <property type="project" value="TreeGrafter"/>
</dbReference>
<accession>A0AAV4T0H1</accession>
<dbReference type="SMART" id="SM00408">
    <property type="entry name" value="IGc2"/>
    <property type="match status" value="3"/>
</dbReference>
<name>A0AAV4T0H1_9ARAC</name>
<dbReference type="InterPro" id="IPR003599">
    <property type="entry name" value="Ig_sub"/>
</dbReference>
<dbReference type="InterPro" id="IPR013098">
    <property type="entry name" value="Ig_I-set"/>
</dbReference>
<keyword evidence="3" id="KW-1015">Disulfide bond</keyword>
<dbReference type="Gene3D" id="2.60.40.10">
    <property type="entry name" value="Immunoglobulins"/>
    <property type="match status" value="3"/>
</dbReference>
<dbReference type="EMBL" id="BPLQ01008818">
    <property type="protein sequence ID" value="GIY39550.1"/>
    <property type="molecule type" value="Genomic_DNA"/>
</dbReference>
<dbReference type="AlphaFoldDB" id="A0AAV4T0H1"/>
<evidence type="ECO:0000256" key="3">
    <source>
        <dbReference type="ARBA" id="ARBA00023157"/>
    </source>
</evidence>
<dbReference type="Pfam" id="PF07686">
    <property type="entry name" value="V-set"/>
    <property type="match status" value="1"/>
</dbReference>
<keyword evidence="1 5" id="KW-0732">Signal</keyword>
<evidence type="ECO:0000256" key="2">
    <source>
        <dbReference type="ARBA" id="ARBA00022737"/>
    </source>
</evidence>
<dbReference type="InterPro" id="IPR013106">
    <property type="entry name" value="Ig_V-set"/>
</dbReference>
<dbReference type="CDD" id="cd00099">
    <property type="entry name" value="IgV"/>
    <property type="match status" value="1"/>
</dbReference>
<dbReference type="InterPro" id="IPR003598">
    <property type="entry name" value="Ig_sub2"/>
</dbReference>
<dbReference type="InterPro" id="IPR036179">
    <property type="entry name" value="Ig-like_dom_sf"/>
</dbReference>
<dbReference type="SMART" id="SM00409">
    <property type="entry name" value="IG"/>
    <property type="match status" value="3"/>
</dbReference>
<dbReference type="Pfam" id="PF13927">
    <property type="entry name" value="Ig_3"/>
    <property type="match status" value="1"/>
</dbReference>
<comment type="caution">
    <text evidence="7">The sequence shown here is derived from an EMBL/GenBank/DDBJ whole genome shotgun (WGS) entry which is preliminary data.</text>
</comment>
<evidence type="ECO:0000313" key="7">
    <source>
        <dbReference type="EMBL" id="GIY39550.1"/>
    </source>
</evidence>
<dbReference type="CDD" id="cd00096">
    <property type="entry name" value="Ig"/>
    <property type="match status" value="1"/>
</dbReference>
<evidence type="ECO:0000256" key="5">
    <source>
        <dbReference type="SAM" id="SignalP"/>
    </source>
</evidence>
<feature type="chain" id="PRO_5043808743" evidence="5">
    <location>
        <begin position="20"/>
        <end position="360"/>
    </location>
</feature>
<keyword evidence="2" id="KW-0677">Repeat</keyword>
<protein>
    <submittedName>
        <fullName evidence="7">Lachesin</fullName>
    </submittedName>
</protein>
<keyword evidence="4" id="KW-0393">Immunoglobulin domain</keyword>
<organism evidence="7 8">
    <name type="scientific">Caerostris darwini</name>
    <dbReference type="NCBI Taxonomy" id="1538125"/>
    <lineage>
        <taxon>Eukaryota</taxon>
        <taxon>Metazoa</taxon>
        <taxon>Ecdysozoa</taxon>
        <taxon>Arthropoda</taxon>
        <taxon>Chelicerata</taxon>
        <taxon>Arachnida</taxon>
        <taxon>Araneae</taxon>
        <taxon>Araneomorphae</taxon>
        <taxon>Entelegynae</taxon>
        <taxon>Araneoidea</taxon>
        <taxon>Araneidae</taxon>
        <taxon>Caerostris</taxon>
    </lineage>
</organism>
<feature type="domain" description="Ig-like" evidence="6">
    <location>
        <begin position="133"/>
        <end position="219"/>
    </location>
</feature>
<dbReference type="InterPro" id="IPR007110">
    <property type="entry name" value="Ig-like_dom"/>
</dbReference>
<evidence type="ECO:0000313" key="8">
    <source>
        <dbReference type="Proteomes" id="UP001054837"/>
    </source>
</evidence>
<evidence type="ECO:0000256" key="4">
    <source>
        <dbReference type="ARBA" id="ARBA00023319"/>
    </source>
</evidence>
<feature type="signal peptide" evidence="5">
    <location>
        <begin position="1"/>
        <end position="19"/>
    </location>
</feature>
<dbReference type="Proteomes" id="UP001054837">
    <property type="component" value="Unassembled WGS sequence"/>
</dbReference>
<gene>
    <name evidence="7" type="primary">LAC</name>
    <name evidence="7" type="ORF">CDAR_539241</name>
</gene>
<dbReference type="Pfam" id="PF07679">
    <property type="entry name" value="I-set"/>
    <property type="match status" value="1"/>
</dbReference>
<keyword evidence="8" id="KW-1185">Reference proteome</keyword>
<dbReference type="SUPFAM" id="SSF48726">
    <property type="entry name" value="Immunoglobulin"/>
    <property type="match status" value="3"/>
</dbReference>
<reference evidence="7 8" key="1">
    <citation type="submission" date="2021-06" db="EMBL/GenBank/DDBJ databases">
        <title>Caerostris darwini draft genome.</title>
        <authorList>
            <person name="Kono N."/>
            <person name="Arakawa K."/>
        </authorList>
    </citation>
    <scope>NUCLEOTIDE SEQUENCE [LARGE SCALE GENOMIC DNA]</scope>
</reference>